<dbReference type="GO" id="GO:0016491">
    <property type="term" value="F:oxidoreductase activity"/>
    <property type="evidence" value="ECO:0007669"/>
    <property type="project" value="UniProtKB-KW"/>
</dbReference>
<dbReference type="InterPro" id="IPR013154">
    <property type="entry name" value="ADH-like_N"/>
</dbReference>
<proteinExistence type="inferred from homology"/>
<evidence type="ECO:0000256" key="1">
    <source>
        <dbReference type="ARBA" id="ARBA00010371"/>
    </source>
</evidence>
<name>K8P8E9_9BRAD</name>
<dbReference type="InterPro" id="IPR020843">
    <property type="entry name" value="ER"/>
</dbReference>
<dbReference type="SMART" id="SM00829">
    <property type="entry name" value="PKS_ER"/>
    <property type="match status" value="1"/>
</dbReference>
<keyword evidence="6" id="KW-1185">Reference proteome</keyword>
<evidence type="ECO:0000313" key="6">
    <source>
        <dbReference type="Proteomes" id="UP000001096"/>
    </source>
</evidence>
<evidence type="ECO:0000256" key="3">
    <source>
        <dbReference type="RuleBase" id="RU364000"/>
    </source>
</evidence>
<dbReference type="RefSeq" id="WP_006023267.1">
    <property type="nucleotide sequence ID" value="NZ_KB375284.1"/>
</dbReference>
<dbReference type="Pfam" id="PF00107">
    <property type="entry name" value="ADH_zinc_N"/>
    <property type="match status" value="1"/>
</dbReference>
<comment type="similarity">
    <text evidence="1 3">Belongs to the zinc-containing alcohol dehydrogenase family. Quinone oxidoreductase subfamily.</text>
</comment>
<keyword evidence="3" id="KW-0862">Zinc</keyword>
<organism evidence="5 6">
    <name type="scientific">Afipia broomeae ATCC 49717</name>
    <dbReference type="NCBI Taxonomy" id="883078"/>
    <lineage>
        <taxon>Bacteria</taxon>
        <taxon>Pseudomonadati</taxon>
        <taxon>Pseudomonadota</taxon>
        <taxon>Alphaproteobacteria</taxon>
        <taxon>Hyphomicrobiales</taxon>
        <taxon>Nitrobacteraceae</taxon>
        <taxon>Afipia</taxon>
    </lineage>
</organism>
<dbReference type="InterPro" id="IPR011032">
    <property type="entry name" value="GroES-like_sf"/>
</dbReference>
<keyword evidence="3" id="KW-0560">Oxidoreductase</keyword>
<reference evidence="5 6" key="1">
    <citation type="submission" date="2012-04" db="EMBL/GenBank/DDBJ databases">
        <title>The Genome Sequence of Afipia broomeae ATCC 49717.</title>
        <authorList>
            <consortium name="The Broad Institute Genome Sequencing Platform"/>
            <person name="Earl A."/>
            <person name="Ward D."/>
            <person name="Feldgarden M."/>
            <person name="Gevers D."/>
            <person name="Huys G."/>
            <person name="Walker B."/>
            <person name="Young S.K."/>
            <person name="Zeng Q."/>
            <person name="Gargeya S."/>
            <person name="Fitzgerald M."/>
            <person name="Haas B."/>
            <person name="Abouelleil A."/>
            <person name="Alvarado L."/>
            <person name="Arachchi H.M."/>
            <person name="Berlin A."/>
            <person name="Chapman S.B."/>
            <person name="Goldberg J."/>
            <person name="Griggs A."/>
            <person name="Gujja S."/>
            <person name="Hansen M."/>
            <person name="Howarth C."/>
            <person name="Imamovic A."/>
            <person name="Larimer J."/>
            <person name="McCowen C."/>
            <person name="Montmayeur A."/>
            <person name="Murphy C."/>
            <person name="Neiman D."/>
            <person name="Pearson M."/>
            <person name="Priest M."/>
            <person name="Roberts A."/>
            <person name="Saif S."/>
            <person name="Shea T."/>
            <person name="Sisk P."/>
            <person name="Sykes S."/>
            <person name="Wortman J."/>
            <person name="Nusbaum C."/>
            <person name="Birren B."/>
        </authorList>
    </citation>
    <scope>NUCLEOTIDE SEQUENCE [LARGE SCALE GENOMIC DNA]</scope>
    <source>
        <strain evidence="5 6">ATCC 49717</strain>
    </source>
</reference>
<keyword evidence="3" id="KW-0479">Metal-binding</keyword>
<dbReference type="PANTHER" id="PTHR44154">
    <property type="entry name" value="QUINONE OXIDOREDUCTASE"/>
    <property type="match status" value="1"/>
</dbReference>
<dbReference type="InterPro" id="IPR014182">
    <property type="entry name" value="ADH_Zn_typ-1"/>
</dbReference>
<evidence type="ECO:0000313" key="5">
    <source>
        <dbReference type="EMBL" id="EKS34653.1"/>
    </source>
</evidence>
<dbReference type="GO" id="GO:0008270">
    <property type="term" value="F:zinc ion binding"/>
    <property type="evidence" value="ECO:0007669"/>
    <property type="project" value="InterPro"/>
</dbReference>
<dbReference type="Gene3D" id="3.90.180.10">
    <property type="entry name" value="Medium-chain alcohol dehydrogenases, catalytic domain"/>
    <property type="match status" value="1"/>
</dbReference>
<dbReference type="NCBIfam" id="TIGR02817">
    <property type="entry name" value="adh_fam_1"/>
    <property type="match status" value="1"/>
</dbReference>
<dbReference type="eggNOG" id="COG0604">
    <property type="taxonomic scope" value="Bacteria"/>
</dbReference>
<keyword evidence="2" id="KW-0521">NADP</keyword>
<sequence>MKAVGYYAPGPIDRPDSLVDMELPTPTPRPRDLLVRVKAVSVNPIDTKVRSSAAPAQGEARVLGWDASGVVEAVGDQVTLFRPGDEVFYAGALQRPGTNAELHAVDERIVGPKPRSLDWDAAAAVPLTALTAWELLFDRMRAPYGEKTTGGVLLVIGGAGGVGSILIQLARLLTGLTVVATASRPETIAWVRTMGAHHVINHRKPLNDELAAIGVGKADYVASLTASDRHLLAIAELIAPEGVMGLIDDPTTFDIMPLKRKSVTVCWELMYTRSMFETPDMVAQHRILEEVSALVDSGLLRTTMTRSAGPINAANLKKLHALLESGEAIGKAVLAGF</sequence>
<dbReference type="PANTHER" id="PTHR44154:SF1">
    <property type="entry name" value="QUINONE OXIDOREDUCTASE"/>
    <property type="match status" value="1"/>
</dbReference>
<dbReference type="PATRIC" id="fig|883078.3.peg.4711"/>
<dbReference type="Gene3D" id="3.40.50.720">
    <property type="entry name" value="NAD(P)-binding Rossmann-like Domain"/>
    <property type="match status" value="1"/>
</dbReference>
<dbReference type="SUPFAM" id="SSF50129">
    <property type="entry name" value="GroES-like"/>
    <property type="match status" value="1"/>
</dbReference>
<comment type="caution">
    <text evidence="5">The sequence shown here is derived from an EMBL/GenBank/DDBJ whole genome shotgun (WGS) entry which is preliminary data.</text>
</comment>
<protein>
    <recommendedName>
        <fullName evidence="3">Zinc-type alcohol dehydrogenase-like protein</fullName>
    </recommendedName>
</protein>
<dbReference type="AlphaFoldDB" id="K8P8E9"/>
<dbReference type="Proteomes" id="UP000001096">
    <property type="component" value="Unassembled WGS sequence"/>
</dbReference>
<dbReference type="InterPro" id="IPR013149">
    <property type="entry name" value="ADH-like_C"/>
</dbReference>
<evidence type="ECO:0000259" key="4">
    <source>
        <dbReference type="SMART" id="SM00829"/>
    </source>
</evidence>
<dbReference type="InterPro" id="IPR036291">
    <property type="entry name" value="NAD(P)-bd_dom_sf"/>
</dbReference>
<dbReference type="CDD" id="cd08252">
    <property type="entry name" value="AL_MDR"/>
    <property type="match status" value="1"/>
</dbReference>
<accession>K8P8E9</accession>
<evidence type="ECO:0000256" key="2">
    <source>
        <dbReference type="ARBA" id="ARBA00022857"/>
    </source>
</evidence>
<gene>
    <name evidence="5" type="ORF">HMPREF9695_04563</name>
</gene>
<dbReference type="SUPFAM" id="SSF51735">
    <property type="entry name" value="NAD(P)-binding Rossmann-fold domains"/>
    <property type="match status" value="1"/>
</dbReference>
<dbReference type="HOGENOM" id="CLU_026673_3_0_5"/>
<dbReference type="EMBL" id="AGWX01000005">
    <property type="protein sequence ID" value="EKS34653.1"/>
    <property type="molecule type" value="Genomic_DNA"/>
</dbReference>
<dbReference type="Pfam" id="PF08240">
    <property type="entry name" value="ADH_N"/>
    <property type="match status" value="1"/>
</dbReference>
<dbReference type="InterPro" id="IPR051603">
    <property type="entry name" value="Zinc-ADH_QOR/CCCR"/>
</dbReference>
<feature type="domain" description="Enoyl reductase (ER)" evidence="4">
    <location>
        <begin position="13"/>
        <end position="334"/>
    </location>
</feature>